<accession>A0ABW5CT20</accession>
<sequence>MRTILLLLLLFTASTKAISQDTLQLPATSAPGEADVSIAKGNWLVGAIIGSTGYNFSTDTYSLLVNPRAGYFIGQNFVLGAEFLANLESLDEETNFRYGITPFVRYYYTQGGGPSGRIFQEGVVGIAGSSVEGADDEPVSFVIGIRFGYAHFIARNVSIEPILGYTYTKADIGDSSGGGGLALALGLQIYLPGRGTSGE</sequence>
<reference evidence="3" key="1">
    <citation type="journal article" date="2019" name="Int. J. Syst. Evol. Microbiol.">
        <title>The Global Catalogue of Microorganisms (GCM) 10K type strain sequencing project: providing services to taxonomists for standard genome sequencing and annotation.</title>
        <authorList>
            <consortium name="The Broad Institute Genomics Platform"/>
            <consortium name="The Broad Institute Genome Sequencing Center for Infectious Disease"/>
            <person name="Wu L."/>
            <person name="Ma J."/>
        </authorList>
    </citation>
    <scope>NUCLEOTIDE SEQUENCE [LARGE SCALE GENOMIC DNA]</scope>
    <source>
        <strain evidence="3">CGMCC 4.1782</strain>
    </source>
</reference>
<dbReference type="Proteomes" id="UP001597374">
    <property type="component" value="Unassembled WGS sequence"/>
</dbReference>
<comment type="caution">
    <text evidence="2">The sequence shown here is derived from an EMBL/GenBank/DDBJ whole genome shotgun (WGS) entry which is preliminary data.</text>
</comment>
<evidence type="ECO:0000313" key="2">
    <source>
        <dbReference type="EMBL" id="MFD2244717.1"/>
    </source>
</evidence>
<protein>
    <recommendedName>
        <fullName evidence="4">Outer membrane protein beta-barrel domain-containing protein</fullName>
    </recommendedName>
</protein>
<feature type="signal peptide" evidence="1">
    <location>
        <begin position="1"/>
        <end position="19"/>
    </location>
</feature>
<evidence type="ECO:0000313" key="3">
    <source>
        <dbReference type="Proteomes" id="UP001597374"/>
    </source>
</evidence>
<keyword evidence="3" id="KW-1185">Reference proteome</keyword>
<proteinExistence type="predicted"/>
<keyword evidence="1" id="KW-0732">Signal</keyword>
<evidence type="ECO:0008006" key="4">
    <source>
        <dbReference type="Google" id="ProtNLM"/>
    </source>
</evidence>
<evidence type="ECO:0000256" key="1">
    <source>
        <dbReference type="SAM" id="SignalP"/>
    </source>
</evidence>
<dbReference type="EMBL" id="JBHUIM010000001">
    <property type="protein sequence ID" value="MFD2244717.1"/>
    <property type="molecule type" value="Genomic_DNA"/>
</dbReference>
<feature type="chain" id="PRO_5047109127" description="Outer membrane protein beta-barrel domain-containing protein" evidence="1">
    <location>
        <begin position="20"/>
        <end position="199"/>
    </location>
</feature>
<organism evidence="2 3">
    <name type="scientific">Pontibacter ruber</name>
    <dbReference type="NCBI Taxonomy" id="1343895"/>
    <lineage>
        <taxon>Bacteria</taxon>
        <taxon>Pseudomonadati</taxon>
        <taxon>Bacteroidota</taxon>
        <taxon>Cytophagia</taxon>
        <taxon>Cytophagales</taxon>
        <taxon>Hymenobacteraceae</taxon>
        <taxon>Pontibacter</taxon>
    </lineage>
</organism>
<gene>
    <name evidence="2" type="ORF">ACFSKP_00530</name>
</gene>
<dbReference type="RefSeq" id="WP_250429917.1">
    <property type="nucleotide sequence ID" value="NZ_JALPRR010000002.1"/>
</dbReference>
<name>A0ABW5CT20_9BACT</name>